<protein>
    <submittedName>
        <fullName evidence="1">Thiamine pyridinylase I</fullName>
    </submittedName>
</protein>
<name>A0A8S5STQ2_9VIRU</name>
<organism evidence="1">
    <name type="scientific">Phage sp. ctcqm2</name>
    <dbReference type="NCBI Taxonomy" id="2828007"/>
    <lineage>
        <taxon>Viruses</taxon>
    </lineage>
</organism>
<dbReference type="EMBL" id="BK032673">
    <property type="protein sequence ID" value="DAF54179.1"/>
    <property type="molecule type" value="Genomic_DNA"/>
</dbReference>
<proteinExistence type="predicted"/>
<evidence type="ECO:0000313" key="1">
    <source>
        <dbReference type="EMBL" id="DAF54179.1"/>
    </source>
</evidence>
<accession>A0A8S5STQ2</accession>
<sequence length="154" mass="16722">MRAKKVWAVLLAIMVAAIAMVGCGGTADQPDDGETGGQTVEKVVYDGETFKATYLGITELDSVPGVCYIQMKFENKTDQEITVYPQDSSVNDTMVQYLGGVPATMQGGKNINYSMFFYLEKAGLSDISDVKTLEFKLTADFNETSDTITINVGE</sequence>
<reference evidence="1" key="1">
    <citation type="journal article" date="2021" name="Proc. Natl. Acad. Sci. U.S.A.">
        <title>A Catalog of Tens of Thousands of Viruses from Human Metagenomes Reveals Hidden Associations with Chronic Diseases.</title>
        <authorList>
            <person name="Tisza M.J."/>
            <person name="Buck C.B."/>
        </authorList>
    </citation>
    <scope>NUCLEOTIDE SEQUENCE</scope>
    <source>
        <strain evidence="1">Ctcqm2</strain>
    </source>
</reference>
<dbReference type="PROSITE" id="PS51257">
    <property type="entry name" value="PROKAR_LIPOPROTEIN"/>
    <property type="match status" value="1"/>
</dbReference>